<organism evidence="1 2">
    <name type="scientific">Euplotes crassus</name>
    <dbReference type="NCBI Taxonomy" id="5936"/>
    <lineage>
        <taxon>Eukaryota</taxon>
        <taxon>Sar</taxon>
        <taxon>Alveolata</taxon>
        <taxon>Ciliophora</taxon>
        <taxon>Intramacronucleata</taxon>
        <taxon>Spirotrichea</taxon>
        <taxon>Hypotrichia</taxon>
        <taxon>Euplotida</taxon>
        <taxon>Euplotidae</taxon>
        <taxon>Moneuplotes</taxon>
    </lineage>
</organism>
<protein>
    <submittedName>
        <fullName evidence="1">Uncharacterized protein</fullName>
    </submittedName>
</protein>
<reference evidence="1" key="1">
    <citation type="submission" date="2023-07" db="EMBL/GenBank/DDBJ databases">
        <authorList>
            <consortium name="AG Swart"/>
            <person name="Singh M."/>
            <person name="Singh A."/>
            <person name="Seah K."/>
            <person name="Emmerich C."/>
        </authorList>
    </citation>
    <scope>NUCLEOTIDE SEQUENCE</scope>
    <source>
        <strain evidence="1">DP1</strain>
    </source>
</reference>
<keyword evidence="2" id="KW-1185">Reference proteome</keyword>
<dbReference type="EMBL" id="CAMPGE010019491">
    <property type="protein sequence ID" value="CAI2377821.1"/>
    <property type="molecule type" value="Genomic_DNA"/>
</dbReference>
<dbReference type="AlphaFoldDB" id="A0AAD1XSB5"/>
<evidence type="ECO:0000313" key="2">
    <source>
        <dbReference type="Proteomes" id="UP001295684"/>
    </source>
</evidence>
<comment type="caution">
    <text evidence="1">The sequence shown here is derived from an EMBL/GenBank/DDBJ whole genome shotgun (WGS) entry which is preliminary data.</text>
</comment>
<sequence>MPHILLNMVYKDSLELMGLVLLSCQCFFDHRFQLSHRRIDQFLRIADLYLSVNLLLIGSFLHRFRSRKLELPQIGSPKHHISSLLGCAYGRVHMLLNLAVFHRVGDYFCRGKTLKLASCSSPNSRGYSHQVSSSVLKDVSTTFGNFSKAHYLFCRHLC</sequence>
<gene>
    <name evidence="1" type="ORF">ECRASSUSDP1_LOCUS19211</name>
</gene>
<evidence type="ECO:0000313" key="1">
    <source>
        <dbReference type="EMBL" id="CAI2377821.1"/>
    </source>
</evidence>
<proteinExistence type="predicted"/>
<dbReference type="Proteomes" id="UP001295684">
    <property type="component" value="Unassembled WGS sequence"/>
</dbReference>
<name>A0AAD1XSB5_EUPCR</name>
<accession>A0AAD1XSB5</accession>